<dbReference type="PANTHER" id="PTHR11102">
    <property type="entry name" value="SEL-1-LIKE PROTEIN"/>
    <property type="match status" value="1"/>
</dbReference>
<evidence type="ECO:0008006" key="4">
    <source>
        <dbReference type="Google" id="ProtNLM"/>
    </source>
</evidence>
<organism evidence="2 3">
    <name type="scientific">Rugamonas rivuli</name>
    <dbReference type="NCBI Taxonomy" id="2743358"/>
    <lineage>
        <taxon>Bacteria</taxon>
        <taxon>Pseudomonadati</taxon>
        <taxon>Pseudomonadota</taxon>
        <taxon>Betaproteobacteria</taxon>
        <taxon>Burkholderiales</taxon>
        <taxon>Oxalobacteraceae</taxon>
        <taxon>Telluria group</taxon>
        <taxon>Rugamonas</taxon>
    </lineage>
</organism>
<dbReference type="AlphaFoldDB" id="A0A843SGJ4"/>
<reference evidence="2 3" key="1">
    <citation type="submission" date="2019-10" db="EMBL/GenBank/DDBJ databases">
        <title>Two novel species isolated from a subtropical stream in China.</title>
        <authorList>
            <person name="Lu H."/>
        </authorList>
    </citation>
    <scope>NUCLEOTIDE SEQUENCE [LARGE SCALE GENOMIC DNA]</scope>
    <source>
        <strain evidence="2 3">FT103W</strain>
    </source>
</reference>
<name>A0A843SGJ4_9BURK</name>
<dbReference type="InterPro" id="IPR011990">
    <property type="entry name" value="TPR-like_helical_dom_sf"/>
</dbReference>
<accession>A0A843SGJ4</accession>
<dbReference type="InterPro" id="IPR050767">
    <property type="entry name" value="Sel1_AlgK"/>
</dbReference>
<gene>
    <name evidence="2" type="ORF">GEV01_22810</name>
</gene>
<protein>
    <recommendedName>
        <fullName evidence="4">Sel1 repeat family protein</fullName>
    </recommendedName>
</protein>
<feature type="compositionally biased region" description="Low complexity" evidence="1">
    <location>
        <begin position="151"/>
        <end position="161"/>
    </location>
</feature>
<proteinExistence type="predicted"/>
<evidence type="ECO:0000313" key="3">
    <source>
        <dbReference type="Proteomes" id="UP000444318"/>
    </source>
</evidence>
<dbReference type="SUPFAM" id="SSF81901">
    <property type="entry name" value="HCP-like"/>
    <property type="match status" value="2"/>
</dbReference>
<dbReference type="InterPro" id="IPR006597">
    <property type="entry name" value="Sel1-like"/>
</dbReference>
<comment type="caution">
    <text evidence="2">The sequence shown here is derived from an EMBL/GenBank/DDBJ whole genome shotgun (WGS) entry which is preliminary data.</text>
</comment>
<sequence length="533" mass="57977">MNRTNSETMANREELGIIRGARAGDAVCQLALGKLYLFGGASLPLSLPTALHWLNRAALQEQDEAWMLIGSYVPFEHAQHCLPAVLSWYDRAYDAGVEQAGLVLAQLVLNQAASPAARHEASHLRDKALQALETAARAGSAEAQWLLAHQAGAQPPSAASPAPQPSRRGLGSPPSHRASARQQWLARAADSGLAAAQYAVLEQAWHGDRAAFLQRALPLARKLLADAPADAEAARAADWPLAAAQLTLLARCAELYDQHPGHRTELHHCRELAAYGGDRHAQLALGLWFARMDGDGKRQVDGIAAVNFKRAIRWLTQAGEQGLAEAWYALSRIYLKPEFSQRSVAEAQGYLERAADMGHGLAQLECGMYAWRNRRTDENSDVRAAYWLQKAAAQGCEEAEAALARIGAAPKASAWADAILGGMPREVLESQPLLAARLELAGLFGLSRAEALLLDVKAADQGHCLVVDIRASYGRSKRRLILLRTARARQALDRIGRLFDQLDNGPDGPEGNYRQRLYRLKTWGTPAEDRLAA</sequence>
<dbReference type="SMART" id="SM00671">
    <property type="entry name" value="SEL1"/>
    <property type="match status" value="4"/>
</dbReference>
<evidence type="ECO:0000313" key="2">
    <source>
        <dbReference type="EMBL" id="MQA22352.1"/>
    </source>
</evidence>
<evidence type="ECO:0000256" key="1">
    <source>
        <dbReference type="SAM" id="MobiDB-lite"/>
    </source>
</evidence>
<dbReference type="Pfam" id="PF08238">
    <property type="entry name" value="Sel1"/>
    <property type="match status" value="4"/>
</dbReference>
<dbReference type="Gene3D" id="1.25.40.10">
    <property type="entry name" value="Tetratricopeptide repeat domain"/>
    <property type="match status" value="2"/>
</dbReference>
<dbReference type="Proteomes" id="UP000444318">
    <property type="component" value="Unassembled WGS sequence"/>
</dbReference>
<dbReference type="EMBL" id="WHUF01000006">
    <property type="protein sequence ID" value="MQA22352.1"/>
    <property type="molecule type" value="Genomic_DNA"/>
</dbReference>
<feature type="region of interest" description="Disordered" evidence="1">
    <location>
        <begin position="151"/>
        <end position="183"/>
    </location>
</feature>
<keyword evidence="3" id="KW-1185">Reference proteome</keyword>
<dbReference type="PANTHER" id="PTHR11102:SF160">
    <property type="entry name" value="ERAD-ASSOCIATED E3 UBIQUITIN-PROTEIN LIGASE COMPONENT HRD3"/>
    <property type="match status" value="1"/>
</dbReference>